<protein>
    <submittedName>
        <fullName evidence="1">Plasmid mobilization relaxosome protein MobC</fullName>
    </submittedName>
</protein>
<dbReference type="InterPro" id="IPR053842">
    <property type="entry name" value="NikA-like"/>
</dbReference>
<accession>A0ABT8T8N0</accession>
<dbReference type="Proteomes" id="UP001171111">
    <property type="component" value="Unassembled WGS sequence"/>
</dbReference>
<name>A0ABT8T8N0_9BACT</name>
<comment type="caution">
    <text evidence="1">The sequence shown here is derived from an EMBL/GenBank/DDBJ whole genome shotgun (WGS) entry which is preliminary data.</text>
</comment>
<organism evidence="1 2">
    <name type="scientific">Campylobacter magnus</name>
    <dbReference type="NCBI Taxonomy" id="3026462"/>
    <lineage>
        <taxon>Bacteria</taxon>
        <taxon>Pseudomonadati</taxon>
        <taxon>Campylobacterota</taxon>
        <taxon>Epsilonproteobacteria</taxon>
        <taxon>Campylobacterales</taxon>
        <taxon>Campylobacteraceae</taxon>
        <taxon>Campylobacter</taxon>
    </lineage>
</organism>
<evidence type="ECO:0000313" key="2">
    <source>
        <dbReference type="Proteomes" id="UP001171111"/>
    </source>
</evidence>
<dbReference type="EMBL" id="JAULJQ010000018">
    <property type="protein sequence ID" value="MDO2410120.1"/>
    <property type="molecule type" value="Genomic_DNA"/>
</dbReference>
<gene>
    <name evidence="1" type="primary">mobC</name>
    <name evidence="1" type="ORF">Q2362_08490</name>
</gene>
<sequence length="100" mass="11588">MKSQVKTLRISADNLAKIEKQMKAHQLNFSDYALYSMLQIKKPRKQNPISRALLCELARAGNNLNQCAKRVNTNKSFDLVALEMLSKIETHLREIREHFC</sequence>
<dbReference type="RefSeq" id="WP_302244912.1">
    <property type="nucleotide sequence ID" value="NZ_JAULJQ010000018.1"/>
</dbReference>
<proteinExistence type="predicted"/>
<reference evidence="1 2" key="1">
    <citation type="submission" date="2023-06" db="EMBL/GenBank/DDBJ databases">
        <title>Campylobacter magnum sp. nov., isolated from cecal contents of domestic pigs (Sus scrofa domesticus).</title>
        <authorList>
            <person name="Papic B."/>
            <person name="Gruntar I."/>
        </authorList>
    </citation>
    <scope>NUCLEOTIDE SEQUENCE [LARGE SCALE GENOMIC DNA]</scope>
    <source>
        <strain evidence="2">34484-21</strain>
    </source>
</reference>
<keyword evidence="2" id="KW-1185">Reference proteome</keyword>
<dbReference type="Pfam" id="PF21983">
    <property type="entry name" value="NikA-like"/>
    <property type="match status" value="1"/>
</dbReference>
<evidence type="ECO:0000313" key="1">
    <source>
        <dbReference type="EMBL" id="MDO2410120.1"/>
    </source>
</evidence>